<dbReference type="Proteomes" id="UP000321764">
    <property type="component" value="Unassembled WGS sequence"/>
</dbReference>
<evidence type="ECO:0000313" key="3">
    <source>
        <dbReference type="Proteomes" id="UP000321764"/>
    </source>
</evidence>
<feature type="signal peptide" evidence="1">
    <location>
        <begin position="1"/>
        <end position="18"/>
    </location>
</feature>
<reference evidence="2 3" key="1">
    <citation type="submission" date="2019-07" db="EMBL/GenBank/DDBJ databases">
        <title>Reinekea sp. strain SSH23 genome sequencing and assembly.</title>
        <authorList>
            <person name="Kim I."/>
        </authorList>
    </citation>
    <scope>NUCLEOTIDE SEQUENCE [LARGE SCALE GENOMIC DNA]</scope>
    <source>
        <strain evidence="2 3">SSH23</strain>
    </source>
</reference>
<evidence type="ECO:0000256" key="1">
    <source>
        <dbReference type="SAM" id="SignalP"/>
    </source>
</evidence>
<dbReference type="RefSeq" id="WP_147712030.1">
    <property type="nucleotide sequence ID" value="NZ_VKAD01000001.1"/>
</dbReference>
<name>A0A5C8Z870_9GAMM</name>
<protein>
    <submittedName>
        <fullName evidence="2">Uncharacterized protein</fullName>
    </submittedName>
</protein>
<gene>
    <name evidence="2" type="ORF">FME95_00485</name>
</gene>
<organism evidence="2 3">
    <name type="scientific">Reinekea thalattae</name>
    <dbReference type="NCBI Taxonomy" id="2593301"/>
    <lineage>
        <taxon>Bacteria</taxon>
        <taxon>Pseudomonadati</taxon>
        <taxon>Pseudomonadota</taxon>
        <taxon>Gammaproteobacteria</taxon>
        <taxon>Oceanospirillales</taxon>
        <taxon>Saccharospirillaceae</taxon>
        <taxon>Reinekea</taxon>
    </lineage>
</organism>
<evidence type="ECO:0000313" key="2">
    <source>
        <dbReference type="EMBL" id="TXR53090.1"/>
    </source>
</evidence>
<dbReference type="EMBL" id="VKAD01000001">
    <property type="protein sequence ID" value="TXR53090.1"/>
    <property type="molecule type" value="Genomic_DNA"/>
</dbReference>
<feature type="chain" id="PRO_5022824737" evidence="1">
    <location>
        <begin position="19"/>
        <end position="153"/>
    </location>
</feature>
<keyword evidence="3" id="KW-1185">Reference proteome</keyword>
<dbReference type="AlphaFoldDB" id="A0A5C8Z870"/>
<sequence>MKWLALIVCVLASGYSYSACNYFVEGESEQYSIDISDGGCLELDLQIYENDKLSSTKNQFLFGNECTLERATETVCYSEGNCRTFNGISGFACHAGGGSALAGTRYQRAADEQKHCELPGFEPVEVTLRVFECTEGCDEKDIPLTFKDFYICD</sequence>
<comment type="caution">
    <text evidence="2">The sequence shown here is derived from an EMBL/GenBank/DDBJ whole genome shotgun (WGS) entry which is preliminary data.</text>
</comment>
<accession>A0A5C8Z870</accession>
<proteinExistence type="predicted"/>
<keyword evidence="1" id="KW-0732">Signal</keyword>